<dbReference type="PANTHER" id="PTHR42973:SF39">
    <property type="entry name" value="FAD-BINDING PCMH-TYPE DOMAIN-CONTAINING PROTEIN"/>
    <property type="match status" value="1"/>
</dbReference>
<dbReference type="AlphaFoldDB" id="A0A1L3NIS1"/>
<dbReference type="InterPro" id="IPR050416">
    <property type="entry name" value="FAD-linked_Oxidoreductase"/>
</dbReference>
<organism evidence="7 8">
    <name type="scientific">Clostridium sporogenes</name>
    <dbReference type="NCBI Taxonomy" id="1509"/>
    <lineage>
        <taxon>Bacteria</taxon>
        <taxon>Bacillati</taxon>
        <taxon>Bacillota</taxon>
        <taxon>Clostridia</taxon>
        <taxon>Eubacteriales</taxon>
        <taxon>Clostridiaceae</taxon>
        <taxon>Clostridium</taxon>
    </lineage>
</organism>
<feature type="domain" description="FAD-binding PCMH-type" evidence="6">
    <location>
        <begin position="27"/>
        <end position="198"/>
    </location>
</feature>
<comment type="similarity">
    <text evidence="2">Belongs to the oxygen-dependent FAD-linked oxidoreductase family.</text>
</comment>
<name>A0A1L3NIS1_CLOSG</name>
<evidence type="ECO:0000256" key="5">
    <source>
        <dbReference type="ARBA" id="ARBA00023002"/>
    </source>
</evidence>
<evidence type="ECO:0000256" key="2">
    <source>
        <dbReference type="ARBA" id="ARBA00005466"/>
    </source>
</evidence>
<evidence type="ECO:0000256" key="1">
    <source>
        <dbReference type="ARBA" id="ARBA00001974"/>
    </source>
</evidence>
<dbReference type="Gene3D" id="3.30.43.10">
    <property type="entry name" value="Uridine Diphospho-n-acetylenolpyruvylglucosamine Reductase, domain 2"/>
    <property type="match status" value="1"/>
</dbReference>
<evidence type="ECO:0000256" key="4">
    <source>
        <dbReference type="ARBA" id="ARBA00022827"/>
    </source>
</evidence>
<proteinExistence type="inferred from homology"/>
<keyword evidence="5" id="KW-0560">Oxidoreductase</keyword>
<accession>A0A1L3NIS1</accession>
<dbReference type="Pfam" id="PF08031">
    <property type="entry name" value="BBE"/>
    <property type="match status" value="1"/>
</dbReference>
<dbReference type="SUPFAM" id="SSF56176">
    <property type="entry name" value="FAD-binding/transporter-associated domain-like"/>
    <property type="match status" value="1"/>
</dbReference>
<dbReference type="PANTHER" id="PTHR42973">
    <property type="entry name" value="BINDING OXIDOREDUCTASE, PUTATIVE (AFU_ORTHOLOGUE AFUA_1G17690)-RELATED"/>
    <property type="match status" value="1"/>
</dbReference>
<dbReference type="GO" id="GO:0071949">
    <property type="term" value="F:FAD binding"/>
    <property type="evidence" value="ECO:0007669"/>
    <property type="project" value="InterPro"/>
</dbReference>
<evidence type="ECO:0000256" key="3">
    <source>
        <dbReference type="ARBA" id="ARBA00022630"/>
    </source>
</evidence>
<keyword evidence="3" id="KW-0285">Flavoprotein</keyword>
<comment type="cofactor">
    <cofactor evidence="1">
        <name>FAD</name>
        <dbReference type="ChEBI" id="CHEBI:57692"/>
    </cofactor>
</comment>
<protein>
    <submittedName>
        <fullName evidence="7">Berberine and berberine like family protein</fullName>
    </submittedName>
</protein>
<dbReference type="InterPro" id="IPR016167">
    <property type="entry name" value="FAD-bd_PCMH_sub1"/>
</dbReference>
<dbReference type="STRING" id="413999.CBO0237"/>
<keyword evidence="4" id="KW-0274">FAD</keyword>
<evidence type="ECO:0000313" key="8">
    <source>
        <dbReference type="Proteomes" id="UP000182204"/>
    </source>
</evidence>
<dbReference type="Gene3D" id="3.30.465.10">
    <property type="match status" value="1"/>
</dbReference>
<evidence type="ECO:0000259" key="6">
    <source>
        <dbReference type="PROSITE" id="PS51387"/>
    </source>
</evidence>
<sequence length="443" mass="50497">MTKLTGRIVFPDDPGYDNARMDYNTRFSKYPCAIVFCQEIQDVINAVKWARKNYVPIRTRCGGHSYEAFSLLNNGIVIDVSEMNKVLLEKENMEVTIEAGATLLPIYKILWDKGVTIPGGTCPTVGIAGITLGGGFGMLTRKMGMLCDSLMAVEMVNARGKVVYADRYVNSDLFWASCGGGGGNFGIVTSFIFKVHPISNVAVYNITWDWSDAREIIKTWQDWAPFVDERLTSILEIFTKKDGHISSSGEFLGHEDQLRCLLKPLTSVGNPIQIEVQTIPYIEAVIKFDDGPGPHKFKNTGAFVYHRLPDEAIDTLLCYMEISPNKDNSIQFQSLGGAVREIPPDETAYFHRKASYIMQYITNWKVDNEKNPNIVWVERLRRAMLKYVNGTYVNWPDIFIKNWPCAYYGTNYHELMRIKSKYDSENIFHFEQSIRPAKKRNYR</sequence>
<dbReference type="RefSeq" id="WP_072585584.1">
    <property type="nucleotide sequence ID" value="NZ_CP013243.1"/>
</dbReference>
<dbReference type="InterPro" id="IPR036318">
    <property type="entry name" value="FAD-bd_PCMH-like_sf"/>
</dbReference>
<dbReference type="Gene3D" id="3.40.462.20">
    <property type="match status" value="1"/>
</dbReference>
<dbReference type="Proteomes" id="UP000182204">
    <property type="component" value="Chromosome"/>
</dbReference>
<dbReference type="Pfam" id="PF01565">
    <property type="entry name" value="FAD_binding_4"/>
    <property type="match status" value="1"/>
</dbReference>
<dbReference type="InterPro" id="IPR006094">
    <property type="entry name" value="Oxid_FAD_bind_N"/>
</dbReference>
<dbReference type="GO" id="GO:0016491">
    <property type="term" value="F:oxidoreductase activity"/>
    <property type="evidence" value="ECO:0007669"/>
    <property type="project" value="UniProtKB-KW"/>
</dbReference>
<reference evidence="7 8" key="1">
    <citation type="submission" date="2015-11" db="EMBL/GenBank/DDBJ databases">
        <authorList>
            <person name="Hill K.K."/>
            <person name="Shirey T.B."/>
            <person name="Raphael B."/>
            <person name="Daligault H.E."/>
            <person name="Davenport K.W."/>
            <person name="Bruce D.C."/>
            <person name="Foley B.T."/>
            <person name="Johnson S.L."/>
        </authorList>
    </citation>
    <scope>NUCLEOTIDE SEQUENCE [LARGE SCALE GENOMIC DNA]</scope>
    <source>
        <strain evidence="7 8">CDC_1632</strain>
    </source>
</reference>
<gene>
    <name evidence="7" type="ORF">NPD5_1876</name>
</gene>
<dbReference type="InterPro" id="IPR012951">
    <property type="entry name" value="BBE"/>
</dbReference>
<dbReference type="EMBL" id="CP013243">
    <property type="protein sequence ID" value="APH15983.1"/>
    <property type="molecule type" value="Genomic_DNA"/>
</dbReference>
<evidence type="ECO:0000313" key="7">
    <source>
        <dbReference type="EMBL" id="APH15983.1"/>
    </source>
</evidence>
<dbReference type="PROSITE" id="PS51387">
    <property type="entry name" value="FAD_PCMH"/>
    <property type="match status" value="1"/>
</dbReference>
<dbReference type="InterPro" id="IPR016166">
    <property type="entry name" value="FAD-bd_PCMH"/>
</dbReference>
<dbReference type="InterPro" id="IPR016169">
    <property type="entry name" value="FAD-bd_PCMH_sub2"/>
</dbReference>